<sequence>MHLESQHPQICVGIMNTVEEEHSNSSAIDKETQFDKSSLTPHSSLRLQDLQVATVIATSRAAVLAEELHAAQSELRQKRLQAIALEAHNRILQIQLDAAMAANAQLVKRSRICNQADAQEEINQASTVSDSASAVFPEHEGEVNQKIFAKLGKQHHEGRVEFSACADGEYPPKFFHCNDITNGEAWESGSYRLNKIDQASQRCHLKKRILQ</sequence>
<evidence type="ECO:0000313" key="2">
    <source>
        <dbReference type="Proteomes" id="UP000232323"/>
    </source>
</evidence>
<protein>
    <submittedName>
        <fullName evidence="1">Uncharacterized protein</fullName>
    </submittedName>
</protein>
<dbReference type="Proteomes" id="UP000232323">
    <property type="component" value="Unassembled WGS sequence"/>
</dbReference>
<comment type="caution">
    <text evidence="1">The sequence shown here is derived from an EMBL/GenBank/DDBJ whole genome shotgun (WGS) entry which is preliminary data.</text>
</comment>
<evidence type="ECO:0000313" key="1">
    <source>
        <dbReference type="EMBL" id="GAX80056.1"/>
    </source>
</evidence>
<name>A0A250XAJ0_9CHLO</name>
<gene>
    <name evidence="1" type="ORF">CEUSTIGMA_g7495.t1</name>
</gene>
<accession>A0A250XAJ0</accession>
<proteinExistence type="predicted"/>
<organism evidence="1 2">
    <name type="scientific">Chlamydomonas eustigma</name>
    <dbReference type="NCBI Taxonomy" id="1157962"/>
    <lineage>
        <taxon>Eukaryota</taxon>
        <taxon>Viridiplantae</taxon>
        <taxon>Chlorophyta</taxon>
        <taxon>core chlorophytes</taxon>
        <taxon>Chlorophyceae</taxon>
        <taxon>CS clade</taxon>
        <taxon>Chlamydomonadales</taxon>
        <taxon>Chlamydomonadaceae</taxon>
        <taxon>Chlamydomonas</taxon>
    </lineage>
</organism>
<dbReference type="EMBL" id="BEGY01000048">
    <property type="protein sequence ID" value="GAX80056.1"/>
    <property type="molecule type" value="Genomic_DNA"/>
</dbReference>
<reference evidence="1 2" key="1">
    <citation type="submission" date="2017-08" db="EMBL/GenBank/DDBJ databases">
        <title>Acidophilic green algal genome provides insights into adaptation to an acidic environment.</title>
        <authorList>
            <person name="Hirooka S."/>
            <person name="Hirose Y."/>
            <person name="Kanesaki Y."/>
            <person name="Higuchi S."/>
            <person name="Fujiwara T."/>
            <person name="Onuma R."/>
            <person name="Era A."/>
            <person name="Ohbayashi R."/>
            <person name="Uzuka A."/>
            <person name="Nozaki H."/>
            <person name="Yoshikawa H."/>
            <person name="Miyagishima S.Y."/>
        </authorList>
    </citation>
    <scope>NUCLEOTIDE SEQUENCE [LARGE SCALE GENOMIC DNA]</scope>
    <source>
        <strain evidence="1 2">NIES-2499</strain>
    </source>
</reference>
<dbReference type="AlphaFoldDB" id="A0A250XAJ0"/>
<keyword evidence="2" id="KW-1185">Reference proteome</keyword>